<dbReference type="KEGG" id="crq:GCK72_023733"/>
<feature type="transmembrane region" description="Helical" evidence="9">
    <location>
        <begin position="212"/>
        <end position="231"/>
    </location>
</feature>
<dbReference type="GO" id="GO:0008188">
    <property type="term" value="F:neuropeptide receptor activity"/>
    <property type="evidence" value="ECO:0007669"/>
    <property type="project" value="TreeGrafter"/>
</dbReference>
<feature type="transmembrane region" description="Helical" evidence="9">
    <location>
        <begin position="23"/>
        <end position="45"/>
    </location>
</feature>
<dbReference type="InterPro" id="IPR000276">
    <property type="entry name" value="GPCR_Rhodpsn"/>
</dbReference>
<comment type="caution">
    <text evidence="11">The sequence shown here is derived from an EMBL/GenBank/DDBJ whole genome shotgun (WGS) entry which is preliminary data.</text>
</comment>
<dbReference type="GeneID" id="9803328"/>
<keyword evidence="7 8" id="KW-0807">Transducer</keyword>
<name>A0A6A5FXZ2_CAERE</name>
<feature type="transmembrane region" description="Helical" evidence="9">
    <location>
        <begin position="150"/>
        <end position="169"/>
    </location>
</feature>
<dbReference type="Gene3D" id="1.20.1070.10">
    <property type="entry name" value="Rhodopsin 7-helix transmembrane proteins"/>
    <property type="match status" value="1"/>
</dbReference>
<dbReference type="PROSITE" id="PS00237">
    <property type="entry name" value="G_PROTEIN_RECEP_F1_1"/>
    <property type="match status" value="1"/>
</dbReference>
<reference evidence="11 12" key="1">
    <citation type="submission" date="2019-12" db="EMBL/GenBank/DDBJ databases">
        <title>Chromosome-level assembly of the Caenorhabditis remanei genome.</title>
        <authorList>
            <person name="Teterina A.A."/>
            <person name="Willis J.H."/>
            <person name="Phillips P.C."/>
        </authorList>
    </citation>
    <scope>NUCLEOTIDE SEQUENCE [LARGE SCALE GENOMIC DNA]</scope>
    <source>
        <strain evidence="11 12">PX506</strain>
        <tissue evidence="11">Whole organism</tissue>
    </source>
</reference>
<dbReference type="CTD" id="9803328"/>
<evidence type="ECO:0000256" key="9">
    <source>
        <dbReference type="SAM" id="Phobius"/>
    </source>
</evidence>
<evidence type="ECO:0000256" key="6">
    <source>
        <dbReference type="ARBA" id="ARBA00023170"/>
    </source>
</evidence>
<keyword evidence="2 8" id="KW-0812">Transmembrane</keyword>
<keyword evidence="5 9" id="KW-0472">Membrane</keyword>
<feature type="transmembrane region" description="Helical" evidence="9">
    <location>
        <begin position="313"/>
        <end position="331"/>
    </location>
</feature>
<dbReference type="RefSeq" id="XP_003109546.2">
    <property type="nucleotide sequence ID" value="XM_003109498.2"/>
</dbReference>
<keyword evidence="3 9" id="KW-1133">Transmembrane helix</keyword>
<accession>A0A6A5FXZ2</accession>
<dbReference type="PRINTS" id="PR00237">
    <property type="entry name" value="GPCRRHODOPSN"/>
</dbReference>
<dbReference type="PANTHER" id="PTHR24238:SF44">
    <property type="entry name" value="G-PROTEIN COUPLED RECEPTORS FAMILY 1 PROFILE DOMAIN-CONTAINING PROTEIN"/>
    <property type="match status" value="1"/>
</dbReference>
<comment type="subcellular location">
    <subcellularLocation>
        <location evidence="1">Membrane</location>
        <topology evidence="1">Multi-pass membrane protein</topology>
    </subcellularLocation>
</comment>
<evidence type="ECO:0000256" key="5">
    <source>
        <dbReference type="ARBA" id="ARBA00023136"/>
    </source>
</evidence>
<evidence type="ECO:0000256" key="4">
    <source>
        <dbReference type="ARBA" id="ARBA00023040"/>
    </source>
</evidence>
<evidence type="ECO:0000259" key="10">
    <source>
        <dbReference type="PROSITE" id="PS50262"/>
    </source>
</evidence>
<dbReference type="PANTHER" id="PTHR24238">
    <property type="entry name" value="G-PROTEIN COUPLED RECEPTOR"/>
    <property type="match status" value="1"/>
</dbReference>
<dbReference type="AlphaFoldDB" id="A0A6A5FXZ2"/>
<dbReference type="PROSITE" id="PS50262">
    <property type="entry name" value="G_PROTEIN_RECEP_F1_2"/>
    <property type="match status" value="1"/>
</dbReference>
<evidence type="ECO:0000256" key="7">
    <source>
        <dbReference type="ARBA" id="ARBA00023224"/>
    </source>
</evidence>
<keyword evidence="6 8" id="KW-0675">Receptor</keyword>
<proteinExistence type="inferred from homology"/>
<dbReference type="CDD" id="cd00637">
    <property type="entry name" value="7tm_classA_rhodopsin-like"/>
    <property type="match status" value="1"/>
</dbReference>
<dbReference type="SUPFAM" id="SSF81321">
    <property type="entry name" value="Family A G protein-coupled receptor-like"/>
    <property type="match status" value="1"/>
</dbReference>
<dbReference type="GO" id="GO:0005886">
    <property type="term" value="C:plasma membrane"/>
    <property type="evidence" value="ECO:0007669"/>
    <property type="project" value="TreeGrafter"/>
</dbReference>
<dbReference type="Pfam" id="PF00001">
    <property type="entry name" value="7tm_1"/>
    <property type="match status" value="1"/>
</dbReference>
<evidence type="ECO:0000256" key="3">
    <source>
        <dbReference type="ARBA" id="ARBA00022989"/>
    </source>
</evidence>
<feature type="domain" description="G-protein coupled receptors family 1 profile" evidence="10">
    <location>
        <begin position="36"/>
        <end position="371"/>
    </location>
</feature>
<protein>
    <recommendedName>
        <fullName evidence="10">G-protein coupled receptors family 1 profile domain-containing protein</fullName>
    </recommendedName>
</protein>
<sequence length="381" mass="43909">MLETSTRMSTVIPERLWSEVTEASILLVCDVAYCFVALIMLCKLIKQPKVKRPVIHNGQSGSNKSFLLFKKSLFVSDCMIMWIYASVKAAWLLQFEWKFGNLGCKMYRYWSSVAFFSNSNTVCGIAVDRYLAVYSNHIIGARQYERTKKLLYGVWLIAGIAALPQIFVWETYRPSSENWEQCVTVFAIKIHKLPTDSPIRNEINFHSMLYEAYHQAMSFWLPLSVTFSCYARMLSRLIPFWPFNVLTSYEDERQETLCTIFWSKMTDKIRYFCCGTIFRRKSYVSQQSARIPLAGTTRHPPTTALRRQLGTTVFTNACAIIVTHVVLWMPYNIISLSRFVNEGFYEIISQNGGNLCELLILLSSFVNPILYSGGTNTVHRV</sequence>
<dbReference type="EMBL" id="WUAV01000006">
    <property type="protein sequence ID" value="KAF1747271.1"/>
    <property type="molecule type" value="Genomic_DNA"/>
</dbReference>
<comment type="similarity">
    <text evidence="8">Belongs to the G-protein coupled receptor 1 family.</text>
</comment>
<gene>
    <name evidence="11" type="ORF">GCK72_023733</name>
</gene>
<evidence type="ECO:0000313" key="11">
    <source>
        <dbReference type="EMBL" id="KAF1747271.1"/>
    </source>
</evidence>
<evidence type="ECO:0000256" key="2">
    <source>
        <dbReference type="ARBA" id="ARBA00022692"/>
    </source>
</evidence>
<evidence type="ECO:0000256" key="1">
    <source>
        <dbReference type="ARBA" id="ARBA00004141"/>
    </source>
</evidence>
<keyword evidence="4 8" id="KW-0297">G-protein coupled receptor</keyword>
<dbReference type="InterPro" id="IPR017452">
    <property type="entry name" value="GPCR_Rhodpsn_7TM"/>
</dbReference>
<organism evidence="11 12">
    <name type="scientific">Caenorhabditis remanei</name>
    <name type="common">Caenorhabditis vulgaris</name>
    <dbReference type="NCBI Taxonomy" id="31234"/>
    <lineage>
        <taxon>Eukaryota</taxon>
        <taxon>Metazoa</taxon>
        <taxon>Ecdysozoa</taxon>
        <taxon>Nematoda</taxon>
        <taxon>Chromadorea</taxon>
        <taxon>Rhabditida</taxon>
        <taxon>Rhabditina</taxon>
        <taxon>Rhabditomorpha</taxon>
        <taxon>Rhabditoidea</taxon>
        <taxon>Rhabditidae</taxon>
        <taxon>Peloderinae</taxon>
        <taxon>Caenorhabditis</taxon>
    </lineage>
</organism>
<dbReference type="Proteomes" id="UP000483820">
    <property type="component" value="Chromosome X"/>
</dbReference>
<evidence type="ECO:0000256" key="8">
    <source>
        <dbReference type="RuleBase" id="RU000688"/>
    </source>
</evidence>
<evidence type="ECO:0000313" key="12">
    <source>
        <dbReference type="Proteomes" id="UP000483820"/>
    </source>
</evidence>